<dbReference type="EMBL" id="CDMY01000395">
    <property type="protein sequence ID" value="CEM09661.1"/>
    <property type="molecule type" value="Genomic_DNA"/>
</dbReference>
<evidence type="ECO:0000256" key="1">
    <source>
        <dbReference type="SAM" id="MobiDB-lite"/>
    </source>
</evidence>
<dbReference type="Proteomes" id="UP000041254">
    <property type="component" value="Unassembled WGS sequence"/>
</dbReference>
<dbReference type="VEuPathDB" id="CryptoDB:Vbra_4296"/>
<proteinExistence type="predicted"/>
<keyword evidence="3" id="KW-1185">Reference proteome</keyword>
<accession>A0A0G4F9M5</accession>
<reference evidence="2 3" key="1">
    <citation type="submission" date="2014-11" db="EMBL/GenBank/DDBJ databases">
        <authorList>
            <person name="Zhu J."/>
            <person name="Qi W."/>
            <person name="Song R."/>
        </authorList>
    </citation>
    <scope>NUCLEOTIDE SEQUENCE [LARGE SCALE GENOMIC DNA]</scope>
</reference>
<dbReference type="InParanoid" id="A0A0G4F9M5"/>
<organism evidence="2 3">
    <name type="scientific">Vitrella brassicaformis (strain CCMP3155)</name>
    <dbReference type="NCBI Taxonomy" id="1169540"/>
    <lineage>
        <taxon>Eukaryota</taxon>
        <taxon>Sar</taxon>
        <taxon>Alveolata</taxon>
        <taxon>Colpodellida</taxon>
        <taxon>Vitrellaceae</taxon>
        <taxon>Vitrella</taxon>
    </lineage>
</organism>
<sequence>MPLRPSGFRVVILQPNLRVLCCKTAAQLFTSCERPIFLLALFDDVFSWVLWLLGKIVPTAQLMHEGVGCERSFEACRSLALSSCDTEHQQIHVQYSRIHPVDATLFSLGSPHPIRVHEGTFISPGAAFLPRESQSCVFQFVHFGDDDEGMAPPLSAAALPITQADRELLKGVVVLLPGTGECIFPPQRIAVAHQLLRRHHIASVIVMPAFYERRKPAGQWGPFISTVAGWKLQLLSSTMELISLHDHLSRQLARHPTAHTVPIGLGGFSAGGSLAMWAASMIDGNIAVIPMAAPHTMMQAMDGGSVLRRVVPLQLIMRHAWARHGPLLTDYFLQKETELFSVTSFHKMRRRREDVGGGRGHHQHRVVVCVEAMHDRMIPACKARLPLDRRAILGESDVWIDHTIPGGHLTAALTRTFSFVPAISRAFAQLRERLDNDHRLPRPHPPHPHPLPLTHQPIVTDLSWGLPEAAKDDLRRVSSDVTTDEGSVASGGSCGGDDIDWSSVHESSEGDITVGTRMRQIHRACSLPSFAGVLEAPTMRHCQQAESDVSSPLGSASVVSRCDGDDAIGGWVLVDREREREGERQRKRRRGRFDMSAAVAHDVRVHAMLFPF</sequence>
<dbReference type="InterPro" id="IPR019149">
    <property type="entry name" value="ABHD18"/>
</dbReference>
<dbReference type="PANTHER" id="PTHR13617">
    <property type="entry name" value="PROTEIN ABHD18"/>
    <property type="match status" value="1"/>
</dbReference>
<evidence type="ECO:0000313" key="3">
    <source>
        <dbReference type="Proteomes" id="UP000041254"/>
    </source>
</evidence>
<dbReference type="Pfam" id="PF09752">
    <property type="entry name" value="ABHD18"/>
    <property type="match status" value="1"/>
</dbReference>
<dbReference type="Gene3D" id="3.40.50.1820">
    <property type="entry name" value="alpha/beta hydrolase"/>
    <property type="match status" value="1"/>
</dbReference>
<dbReference type="InterPro" id="IPR029058">
    <property type="entry name" value="AB_hydrolase_fold"/>
</dbReference>
<evidence type="ECO:0000313" key="2">
    <source>
        <dbReference type="EMBL" id="CEM09661.1"/>
    </source>
</evidence>
<dbReference type="SUPFAM" id="SSF53474">
    <property type="entry name" value="alpha/beta-Hydrolases"/>
    <property type="match status" value="1"/>
</dbReference>
<protein>
    <submittedName>
        <fullName evidence="2">Uncharacterized protein</fullName>
    </submittedName>
</protein>
<gene>
    <name evidence="2" type="ORF">Vbra_4296</name>
</gene>
<feature type="region of interest" description="Disordered" evidence="1">
    <location>
        <begin position="480"/>
        <end position="499"/>
    </location>
</feature>
<name>A0A0G4F9M5_VITBC</name>
<dbReference type="PANTHER" id="PTHR13617:SF14">
    <property type="entry name" value="PROTEIN ABHD18"/>
    <property type="match status" value="1"/>
</dbReference>
<dbReference type="AlphaFoldDB" id="A0A0G4F9M5"/>